<reference evidence="2 3" key="1">
    <citation type="submission" date="2014-04" db="EMBL/GenBank/DDBJ databases">
        <authorList>
            <consortium name="DOE Joint Genome Institute"/>
            <person name="Kuo A."/>
            <person name="Kohler A."/>
            <person name="Jargeat P."/>
            <person name="Nagy L.G."/>
            <person name="Floudas D."/>
            <person name="Copeland A."/>
            <person name="Barry K.W."/>
            <person name="Cichocki N."/>
            <person name="Veneault-Fourrey C."/>
            <person name="LaButti K."/>
            <person name="Lindquist E.A."/>
            <person name="Lipzen A."/>
            <person name="Lundell T."/>
            <person name="Morin E."/>
            <person name="Murat C."/>
            <person name="Sun H."/>
            <person name="Tunlid A."/>
            <person name="Henrissat B."/>
            <person name="Grigoriev I.V."/>
            <person name="Hibbett D.S."/>
            <person name="Martin F."/>
            <person name="Nordberg H.P."/>
            <person name="Cantor M.N."/>
            <person name="Hua S.X."/>
        </authorList>
    </citation>
    <scope>NUCLEOTIDE SEQUENCE [LARGE SCALE GENOMIC DNA]</scope>
    <source>
        <strain evidence="2 3">Ve08.2h10</strain>
    </source>
</reference>
<accession>A0A0D0CX48</accession>
<dbReference type="Proteomes" id="UP000054538">
    <property type="component" value="Unassembled WGS sequence"/>
</dbReference>
<keyword evidence="3" id="KW-1185">Reference proteome</keyword>
<evidence type="ECO:0000256" key="1">
    <source>
        <dbReference type="SAM" id="MobiDB-lite"/>
    </source>
</evidence>
<dbReference type="HOGENOM" id="CLU_126685_0_0_1"/>
<feature type="region of interest" description="Disordered" evidence="1">
    <location>
        <begin position="140"/>
        <end position="160"/>
    </location>
</feature>
<dbReference type="InParanoid" id="A0A0D0CX48"/>
<organism evidence="2 3">
    <name type="scientific">Paxillus rubicundulus Ve08.2h10</name>
    <dbReference type="NCBI Taxonomy" id="930991"/>
    <lineage>
        <taxon>Eukaryota</taxon>
        <taxon>Fungi</taxon>
        <taxon>Dikarya</taxon>
        <taxon>Basidiomycota</taxon>
        <taxon>Agaricomycotina</taxon>
        <taxon>Agaricomycetes</taxon>
        <taxon>Agaricomycetidae</taxon>
        <taxon>Boletales</taxon>
        <taxon>Paxilineae</taxon>
        <taxon>Paxillaceae</taxon>
        <taxon>Paxillus</taxon>
    </lineage>
</organism>
<gene>
    <name evidence="2" type="ORF">PAXRUDRAFT_152278</name>
</gene>
<protein>
    <submittedName>
        <fullName evidence="2">Uncharacterized protein</fullName>
    </submittedName>
</protein>
<sequence length="160" mass="17297">MSNQSRLIQIYAVSESKRSSFALVDPTSAFNCAVHELICLSAVTPPLLGGHALLPTASVKSTKEWHSEWETWMVSKTVCMRGGGGLLWALQDAKDQGESLVIPYDVVQAITMTEAAFTNLEGQAEAERARGIWGGRTEVKVEEGGSRASGKRKHGGDRHA</sequence>
<evidence type="ECO:0000313" key="2">
    <source>
        <dbReference type="EMBL" id="KIK88337.1"/>
    </source>
</evidence>
<proteinExistence type="predicted"/>
<dbReference type="OrthoDB" id="2671504at2759"/>
<feature type="compositionally biased region" description="Basic residues" evidence="1">
    <location>
        <begin position="149"/>
        <end position="160"/>
    </location>
</feature>
<evidence type="ECO:0000313" key="3">
    <source>
        <dbReference type="Proteomes" id="UP000054538"/>
    </source>
</evidence>
<reference evidence="3" key="2">
    <citation type="submission" date="2015-01" db="EMBL/GenBank/DDBJ databases">
        <title>Evolutionary Origins and Diversification of the Mycorrhizal Mutualists.</title>
        <authorList>
            <consortium name="DOE Joint Genome Institute"/>
            <consortium name="Mycorrhizal Genomics Consortium"/>
            <person name="Kohler A."/>
            <person name="Kuo A."/>
            <person name="Nagy L.G."/>
            <person name="Floudas D."/>
            <person name="Copeland A."/>
            <person name="Barry K.W."/>
            <person name="Cichocki N."/>
            <person name="Veneault-Fourrey C."/>
            <person name="LaButti K."/>
            <person name="Lindquist E.A."/>
            <person name="Lipzen A."/>
            <person name="Lundell T."/>
            <person name="Morin E."/>
            <person name="Murat C."/>
            <person name="Riley R."/>
            <person name="Ohm R."/>
            <person name="Sun H."/>
            <person name="Tunlid A."/>
            <person name="Henrissat B."/>
            <person name="Grigoriev I.V."/>
            <person name="Hibbett D.S."/>
            <person name="Martin F."/>
        </authorList>
    </citation>
    <scope>NUCLEOTIDE SEQUENCE [LARGE SCALE GENOMIC DNA]</scope>
    <source>
        <strain evidence="3">Ve08.2h10</strain>
    </source>
</reference>
<dbReference type="AlphaFoldDB" id="A0A0D0CX48"/>
<name>A0A0D0CX48_9AGAM</name>
<dbReference type="EMBL" id="KN825537">
    <property type="protein sequence ID" value="KIK88337.1"/>
    <property type="molecule type" value="Genomic_DNA"/>
</dbReference>